<dbReference type="Proteomes" id="UP000030765">
    <property type="component" value="Unassembled WGS sequence"/>
</dbReference>
<dbReference type="EMBL" id="KE525342">
    <property type="protein sequence ID" value="KFB48969.1"/>
    <property type="molecule type" value="Genomic_DNA"/>
</dbReference>
<evidence type="ECO:0000313" key="4">
    <source>
        <dbReference type="Proteomes" id="UP000030765"/>
    </source>
</evidence>
<name>A0A084WFH5_ANOSI</name>
<reference evidence="3" key="2">
    <citation type="submission" date="2020-05" db="UniProtKB">
        <authorList>
            <consortium name="EnsemblMetazoa"/>
        </authorList>
    </citation>
    <scope>IDENTIFICATION</scope>
</reference>
<proteinExistence type="predicted"/>
<dbReference type="EMBL" id="ATLV01023350">
    <property type="status" value="NOT_ANNOTATED_CDS"/>
    <property type="molecule type" value="Genomic_DNA"/>
</dbReference>
<protein>
    <submittedName>
        <fullName evidence="2 3">DNA polymerase subunit alpha B</fullName>
    </submittedName>
</protein>
<organism evidence="2">
    <name type="scientific">Anopheles sinensis</name>
    <name type="common">Mosquito</name>
    <dbReference type="NCBI Taxonomy" id="74873"/>
    <lineage>
        <taxon>Eukaryota</taxon>
        <taxon>Metazoa</taxon>
        <taxon>Ecdysozoa</taxon>
        <taxon>Arthropoda</taxon>
        <taxon>Hexapoda</taxon>
        <taxon>Insecta</taxon>
        <taxon>Pterygota</taxon>
        <taxon>Neoptera</taxon>
        <taxon>Endopterygota</taxon>
        <taxon>Diptera</taxon>
        <taxon>Nematocera</taxon>
        <taxon>Culicoidea</taxon>
        <taxon>Culicidae</taxon>
        <taxon>Anophelinae</taxon>
        <taxon>Anopheles</taxon>
    </lineage>
</organism>
<dbReference type="VEuPathDB" id="VectorBase:ASIC016972"/>
<dbReference type="AlphaFoldDB" id="A0A084WFH5"/>
<feature type="region of interest" description="Disordered" evidence="1">
    <location>
        <begin position="50"/>
        <end position="80"/>
    </location>
</feature>
<evidence type="ECO:0000256" key="1">
    <source>
        <dbReference type="SAM" id="MobiDB-lite"/>
    </source>
</evidence>
<feature type="region of interest" description="Disordered" evidence="1">
    <location>
        <begin position="1"/>
        <end position="23"/>
    </location>
</feature>
<keyword evidence="4" id="KW-1185">Reference proteome</keyword>
<evidence type="ECO:0000313" key="2">
    <source>
        <dbReference type="EMBL" id="KFB48969.1"/>
    </source>
</evidence>
<dbReference type="EnsemblMetazoa" id="ASIC016972-RA">
    <property type="protein sequence ID" value="ASIC016972-PA"/>
    <property type="gene ID" value="ASIC016972"/>
</dbReference>
<evidence type="ECO:0000313" key="3">
    <source>
        <dbReference type="EnsemblMetazoa" id="ASIC016972-PA"/>
    </source>
</evidence>
<accession>A0A084WFH5</accession>
<sequence length="103" mass="11596">MVEGATESERHQKHLRWPDGGFSRSTLAHPKGARVCGWLIVVLESLSKVRRKPEAPKSENVNSPQKWRQSRRIQTSISSFPPLGRDASVCEEPWPEGGCFETV</sequence>
<gene>
    <name evidence="2" type="ORF">ZHAS_00016972</name>
</gene>
<reference evidence="2 4" key="1">
    <citation type="journal article" date="2014" name="BMC Genomics">
        <title>Genome sequence of Anopheles sinensis provides insight into genetics basis of mosquito competence for malaria parasites.</title>
        <authorList>
            <person name="Zhou D."/>
            <person name="Zhang D."/>
            <person name="Ding G."/>
            <person name="Shi L."/>
            <person name="Hou Q."/>
            <person name="Ye Y."/>
            <person name="Xu Y."/>
            <person name="Zhou H."/>
            <person name="Xiong C."/>
            <person name="Li S."/>
            <person name="Yu J."/>
            <person name="Hong S."/>
            <person name="Yu X."/>
            <person name="Zou P."/>
            <person name="Chen C."/>
            <person name="Chang X."/>
            <person name="Wang W."/>
            <person name="Lv Y."/>
            <person name="Sun Y."/>
            <person name="Ma L."/>
            <person name="Shen B."/>
            <person name="Zhu C."/>
        </authorList>
    </citation>
    <scope>NUCLEOTIDE SEQUENCE [LARGE SCALE GENOMIC DNA]</scope>
</reference>